<dbReference type="InterPro" id="IPR004869">
    <property type="entry name" value="MMPL_dom"/>
</dbReference>
<proteinExistence type="inferred from homology"/>
<evidence type="ECO:0000256" key="2">
    <source>
        <dbReference type="ARBA" id="ARBA00010157"/>
    </source>
</evidence>
<evidence type="ECO:0000256" key="6">
    <source>
        <dbReference type="ARBA" id="ARBA00023136"/>
    </source>
</evidence>
<dbReference type="PROSITE" id="PS50156">
    <property type="entry name" value="SSD"/>
    <property type="match status" value="1"/>
</dbReference>
<dbReference type="RefSeq" id="WP_145854721.1">
    <property type="nucleotide sequence ID" value="NZ_RPFW01000003.1"/>
</dbReference>
<keyword evidence="4 7" id="KW-0812">Transmembrane</keyword>
<dbReference type="InterPro" id="IPR000731">
    <property type="entry name" value="SSD"/>
</dbReference>
<protein>
    <submittedName>
        <fullName evidence="9">MMPL family transporter</fullName>
    </submittedName>
</protein>
<gene>
    <name evidence="9" type="ORF">EAS64_19870</name>
</gene>
<feature type="transmembrane region" description="Helical" evidence="7">
    <location>
        <begin position="532"/>
        <end position="551"/>
    </location>
</feature>
<keyword evidence="3" id="KW-1003">Cell membrane</keyword>
<evidence type="ECO:0000256" key="5">
    <source>
        <dbReference type="ARBA" id="ARBA00022989"/>
    </source>
</evidence>
<dbReference type="AlphaFoldDB" id="A0A6P2C2B7"/>
<feature type="transmembrane region" description="Helical" evidence="7">
    <location>
        <begin position="208"/>
        <end position="227"/>
    </location>
</feature>
<dbReference type="Pfam" id="PF03176">
    <property type="entry name" value="MMPL"/>
    <property type="match status" value="2"/>
</dbReference>
<evidence type="ECO:0000256" key="3">
    <source>
        <dbReference type="ARBA" id="ARBA00022475"/>
    </source>
</evidence>
<dbReference type="Proteomes" id="UP000460272">
    <property type="component" value="Unassembled WGS sequence"/>
</dbReference>
<reference evidence="9 10" key="1">
    <citation type="submission" date="2018-11" db="EMBL/GenBank/DDBJ databases">
        <title>Trebonia kvetii gen.nov., sp.nov., a novel acidophilic actinobacterium, and proposal of the new actinobacterial family Treboniaceae fam. nov.</title>
        <authorList>
            <person name="Rapoport D."/>
            <person name="Sagova-Mareckova M."/>
            <person name="Sedlacek I."/>
            <person name="Provaznik J."/>
            <person name="Kralova S."/>
            <person name="Pavlinic D."/>
            <person name="Benes V."/>
            <person name="Kopecky J."/>
        </authorList>
    </citation>
    <scope>NUCLEOTIDE SEQUENCE [LARGE SCALE GENOMIC DNA]</scope>
    <source>
        <strain evidence="9 10">15Tr583</strain>
    </source>
</reference>
<feature type="transmembrane region" description="Helical" evidence="7">
    <location>
        <begin position="558"/>
        <end position="579"/>
    </location>
</feature>
<keyword evidence="10" id="KW-1185">Reference proteome</keyword>
<dbReference type="SUPFAM" id="SSF82866">
    <property type="entry name" value="Multidrug efflux transporter AcrB transmembrane domain"/>
    <property type="match status" value="2"/>
</dbReference>
<feature type="transmembrane region" description="Helical" evidence="7">
    <location>
        <begin position="233"/>
        <end position="250"/>
    </location>
</feature>
<keyword evidence="6 7" id="KW-0472">Membrane</keyword>
<comment type="subcellular location">
    <subcellularLocation>
        <location evidence="1">Cell membrane</location>
        <topology evidence="1">Multi-pass membrane protein</topology>
    </subcellularLocation>
</comment>
<sequence>MSKLARWCFQHRKWVVGLWLLATIAVIGASTHEGSAFGGSFSLPNTDSQAAVNLLTHNFPSASGEGDQVVIQATKGATIKSATVRTEVSAALARVAKVPGVVSIVSPYTKAGAAQVSKDGTVAFARVTWAEQGDKVTSADAKNLINAAETADSANVHISLSGQAITNSERPSPGFTVGVGVIAALVILLVIFGGAVIASLLPLLGAGLALVLGNSVIGLLSHAMSISSVSTELAVLIGLGVGVDYGLFIISRYRTAVKDGLSYADAAALAVATSGRTVLLAGLTVCIALLGQFLLGVSFLYGVSVSAAIAVALTMATAITLLPAMLGFLGPRALSRRERARQASGRRHVSPAGRDATPAGRGFWFGWARLIEARKVIVALASLAAVIAIALPIFGLRLGTSDASTDPANWTTHQAYTALADGFGPGFNGPLELAAQVGSHRDVTAFDHLLGVAAHTHGVASVTPAVTSPNGKVMLATVYPTTSPQAQQTVDLVNNLRDHLIPQAAHGTSLAIHIGGVTATNIDFAHVLTDKLPIFIAVVVLLAFLLLMAVFRSLLIPLVASVMNLLSVGAALGAMNAVFNWGWGSKLLHLSGTGPVDAFLPVLIFSVLFGLSMDYEVYLVSRIQEEWNRGTDAVAARRNHLAVTTGQAKSGPVIAAAAGIMILVFGSFMFGARELAEFGFGLGFSVLVDALLIRGLLVPALMHLIGSANWALPRWLGRILPRLAIEAAEPAPAAAVYTGTLGETSYLVGPGQTAPNLWLPERHPNE</sequence>
<dbReference type="PANTHER" id="PTHR33406:SF11">
    <property type="entry name" value="MEMBRANE PROTEIN SCO6666-RELATED"/>
    <property type="match status" value="1"/>
</dbReference>
<feature type="transmembrane region" description="Helical" evidence="7">
    <location>
        <begin position="175"/>
        <end position="201"/>
    </location>
</feature>
<comment type="similarity">
    <text evidence="2">Belongs to the resistance-nodulation-cell division (RND) (TC 2.A.6) family. MmpL subfamily.</text>
</comment>
<evidence type="ECO:0000256" key="4">
    <source>
        <dbReference type="ARBA" id="ARBA00022692"/>
    </source>
</evidence>
<feature type="transmembrane region" description="Helical" evidence="7">
    <location>
        <begin position="599"/>
        <end position="620"/>
    </location>
</feature>
<dbReference type="GO" id="GO:0005886">
    <property type="term" value="C:plasma membrane"/>
    <property type="evidence" value="ECO:0007669"/>
    <property type="project" value="UniProtKB-SubCell"/>
</dbReference>
<keyword evidence="5 7" id="KW-1133">Transmembrane helix</keyword>
<evidence type="ECO:0000259" key="8">
    <source>
        <dbReference type="PROSITE" id="PS50156"/>
    </source>
</evidence>
<dbReference type="EMBL" id="RPFW01000003">
    <property type="protein sequence ID" value="TVZ04606.1"/>
    <property type="molecule type" value="Genomic_DNA"/>
</dbReference>
<dbReference type="Gene3D" id="1.20.1640.10">
    <property type="entry name" value="Multidrug efflux transporter AcrB transmembrane domain"/>
    <property type="match status" value="2"/>
</dbReference>
<dbReference type="OrthoDB" id="7051771at2"/>
<feature type="transmembrane region" description="Helical" evidence="7">
    <location>
        <begin position="307"/>
        <end position="329"/>
    </location>
</feature>
<feature type="transmembrane region" description="Helical" evidence="7">
    <location>
        <begin position="653"/>
        <end position="671"/>
    </location>
</feature>
<feature type="domain" description="SSD" evidence="8">
    <location>
        <begin position="192"/>
        <end position="328"/>
    </location>
</feature>
<organism evidence="9 10">
    <name type="scientific">Trebonia kvetii</name>
    <dbReference type="NCBI Taxonomy" id="2480626"/>
    <lineage>
        <taxon>Bacteria</taxon>
        <taxon>Bacillati</taxon>
        <taxon>Actinomycetota</taxon>
        <taxon>Actinomycetes</taxon>
        <taxon>Streptosporangiales</taxon>
        <taxon>Treboniaceae</taxon>
        <taxon>Trebonia</taxon>
    </lineage>
</organism>
<evidence type="ECO:0000313" key="9">
    <source>
        <dbReference type="EMBL" id="TVZ04606.1"/>
    </source>
</evidence>
<name>A0A6P2C2B7_9ACTN</name>
<evidence type="ECO:0000256" key="1">
    <source>
        <dbReference type="ARBA" id="ARBA00004651"/>
    </source>
</evidence>
<accession>A0A6P2C2B7</accession>
<dbReference type="InterPro" id="IPR050545">
    <property type="entry name" value="Mycobact_MmpL"/>
</dbReference>
<dbReference type="PANTHER" id="PTHR33406">
    <property type="entry name" value="MEMBRANE PROTEIN MJ1562-RELATED"/>
    <property type="match status" value="1"/>
</dbReference>
<feature type="transmembrane region" description="Helical" evidence="7">
    <location>
        <begin position="278"/>
        <end position="301"/>
    </location>
</feature>
<feature type="transmembrane region" description="Helical" evidence="7">
    <location>
        <begin position="376"/>
        <end position="396"/>
    </location>
</feature>
<feature type="transmembrane region" description="Helical" evidence="7">
    <location>
        <begin position="691"/>
        <end position="712"/>
    </location>
</feature>
<evidence type="ECO:0000256" key="7">
    <source>
        <dbReference type="SAM" id="Phobius"/>
    </source>
</evidence>
<evidence type="ECO:0000313" key="10">
    <source>
        <dbReference type="Proteomes" id="UP000460272"/>
    </source>
</evidence>
<comment type="caution">
    <text evidence="9">The sequence shown here is derived from an EMBL/GenBank/DDBJ whole genome shotgun (WGS) entry which is preliminary data.</text>
</comment>